<evidence type="ECO:0000259" key="1">
    <source>
        <dbReference type="Pfam" id="PF07905"/>
    </source>
</evidence>
<gene>
    <name evidence="3" type="ORF">ERS075579_03474</name>
</gene>
<sequence length="506" mass="53751">MAEYRLTVPITVRDLTQRADLGLVLSAGEAGAARTIKWAHAIELNDPTPYLFGGELVMTTGLTVGLSHAEQYEYAARLSGKNVAALAFDIGTTFSEVPPGILAAGDELGLPILQVPVSTPFIAITRAVIDELTADELRAVQRVVDQQDVLVRATLRDGAPGVVSVLSRSLAATVIVTATDGTLLAEAGHDAEHLAEVTRGAFPHHSRKHASRVVADRDGYCTIQTVRAGKAERGYLAVRSEDALTAAQRLLVSHAMALIAIELEKPARVADAEQRLRGAVTRALLADPTAADRSVLRYFGFDPDTEVVVVLLCNVGSVLPGESHIDRQLARGGPYLMASVSGEIVVVLAAKNVGRVSELHRSLGAALGRTICAGISRRVRLDEVPLGVHQARSAARAHPDGRIAEFDELDIYGVLLGGRDRGELAVLAQSVAPLLGTGGDTTLLDTLESFLACNGQMETAALNLGVHRHTMRNRISRIAALLDCDLHSADTRAALWIAIRARALLG</sequence>
<feature type="domain" description="Purine catabolism PurC-like" evidence="1">
    <location>
        <begin position="17"/>
        <end position="132"/>
    </location>
</feature>
<dbReference type="RefSeq" id="WP_016890739.1">
    <property type="nucleotide sequence ID" value="NZ_CSWP01000007.1"/>
</dbReference>
<reference evidence="3 4" key="1">
    <citation type="submission" date="2015-03" db="EMBL/GenBank/DDBJ databases">
        <authorList>
            <person name="Murphy D."/>
        </authorList>
    </citation>
    <scope>NUCLEOTIDE SEQUENCE [LARGE SCALE GENOMIC DNA]</scope>
    <source>
        <strain evidence="3 4">PAP088</strain>
    </source>
</reference>
<evidence type="ECO:0000259" key="2">
    <source>
        <dbReference type="Pfam" id="PF13556"/>
    </source>
</evidence>
<dbReference type="PANTHER" id="PTHR33744">
    <property type="entry name" value="CARBOHYDRATE DIACID REGULATOR"/>
    <property type="match status" value="1"/>
</dbReference>
<proteinExistence type="predicted"/>
<dbReference type="InterPro" id="IPR025736">
    <property type="entry name" value="PucR_C-HTH_dom"/>
</dbReference>
<dbReference type="EMBL" id="CSWP01000007">
    <property type="protein sequence ID" value="CPV62616.1"/>
    <property type="molecule type" value="Genomic_DNA"/>
</dbReference>
<feature type="domain" description="PucR C-terminal helix-turn-helix" evidence="2">
    <location>
        <begin position="443"/>
        <end position="501"/>
    </location>
</feature>
<evidence type="ECO:0000313" key="4">
    <source>
        <dbReference type="Proteomes" id="UP000045782"/>
    </source>
</evidence>
<dbReference type="InterPro" id="IPR042070">
    <property type="entry name" value="PucR_C-HTH_sf"/>
</dbReference>
<dbReference type="PANTHER" id="PTHR33744:SF1">
    <property type="entry name" value="DNA-BINDING TRANSCRIPTIONAL ACTIVATOR ADER"/>
    <property type="match status" value="1"/>
</dbReference>
<dbReference type="Pfam" id="PF13556">
    <property type="entry name" value="HTH_30"/>
    <property type="match status" value="1"/>
</dbReference>
<name>A0A0U0ZPW8_9MYCO</name>
<dbReference type="Proteomes" id="UP000045782">
    <property type="component" value="Unassembled WGS sequence"/>
</dbReference>
<dbReference type="Pfam" id="PF07905">
    <property type="entry name" value="PucR"/>
    <property type="match status" value="1"/>
</dbReference>
<protein>
    <submittedName>
        <fullName evidence="3">Hypothetical peptidase</fullName>
    </submittedName>
</protein>
<dbReference type="Gene3D" id="1.10.10.2840">
    <property type="entry name" value="PucR C-terminal helix-turn-helix domain"/>
    <property type="match status" value="1"/>
</dbReference>
<dbReference type="InterPro" id="IPR051448">
    <property type="entry name" value="CdaR-like_regulators"/>
</dbReference>
<dbReference type="AlphaFoldDB" id="A0A0U0ZPW8"/>
<dbReference type="InterPro" id="IPR012914">
    <property type="entry name" value="PucR_dom"/>
</dbReference>
<accession>A0A0U0ZPW8</accession>
<organism evidence="3 4">
    <name type="scientific">Mycobacteroides abscessus</name>
    <dbReference type="NCBI Taxonomy" id="36809"/>
    <lineage>
        <taxon>Bacteria</taxon>
        <taxon>Bacillati</taxon>
        <taxon>Actinomycetota</taxon>
        <taxon>Actinomycetes</taxon>
        <taxon>Mycobacteriales</taxon>
        <taxon>Mycobacteriaceae</taxon>
        <taxon>Mycobacteroides</taxon>
    </lineage>
</organism>
<evidence type="ECO:0000313" key="3">
    <source>
        <dbReference type="EMBL" id="CPV62616.1"/>
    </source>
</evidence>